<comment type="caution">
    <text evidence="3">The sequence shown here is derived from an EMBL/GenBank/DDBJ whole genome shotgun (WGS) entry which is preliminary data.</text>
</comment>
<dbReference type="InterPro" id="IPR036259">
    <property type="entry name" value="MFS_trans_sf"/>
</dbReference>
<dbReference type="PANTHER" id="PTHR11360:SF315">
    <property type="entry name" value="TRANSPORTER MCH2-RELATED"/>
    <property type="match status" value="1"/>
</dbReference>
<feature type="transmembrane region" description="Helical" evidence="2">
    <location>
        <begin position="234"/>
        <end position="253"/>
    </location>
</feature>
<accession>A0A9W6YW50</accession>
<feature type="transmembrane region" description="Helical" evidence="2">
    <location>
        <begin position="204"/>
        <end position="222"/>
    </location>
</feature>
<dbReference type="EMBL" id="BSXU01003009">
    <property type="protein sequence ID" value="GMG39548.1"/>
    <property type="molecule type" value="Genomic_DNA"/>
</dbReference>
<dbReference type="OrthoDB" id="2213137at2759"/>
<dbReference type="SUPFAM" id="SSF103473">
    <property type="entry name" value="MFS general substrate transporter"/>
    <property type="match status" value="1"/>
</dbReference>
<keyword evidence="2" id="KW-1133">Transmembrane helix</keyword>
<organism evidence="3 4">
    <name type="scientific">Ambrosiozyma monospora</name>
    <name type="common">Yeast</name>
    <name type="synonym">Endomycopsis monosporus</name>
    <dbReference type="NCBI Taxonomy" id="43982"/>
    <lineage>
        <taxon>Eukaryota</taxon>
        <taxon>Fungi</taxon>
        <taxon>Dikarya</taxon>
        <taxon>Ascomycota</taxon>
        <taxon>Saccharomycotina</taxon>
        <taxon>Pichiomycetes</taxon>
        <taxon>Pichiales</taxon>
        <taxon>Pichiaceae</taxon>
        <taxon>Ambrosiozyma</taxon>
    </lineage>
</organism>
<feature type="transmembrane region" description="Helical" evidence="2">
    <location>
        <begin position="291"/>
        <end position="311"/>
    </location>
</feature>
<dbReference type="Proteomes" id="UP001165063">
    <property type="component" value="Unassembled WGS sequence"/>
</dbReference>
<evidence type="ECO:0000256" key="1">
    <source>
        <dbReference type="SAM" id="MobiDB-lite"/>
    </source>
</evidence>
<evidence type="ECO:0000313" key="3">
    <source>
        <dbReference type="EMBL" id="GMG39548.1"/>
    </source>
</evidence>
<feature type="transmembrane region" description="Helical" evidence="2">
    <location>
        <begin position="160"/>
        <end position="184"/>
    </location>
</feature>
<feature type="transmembrane region" description="Helical" evidence="2">
    <location>
        <begin position="259"/>
        <end position="279"/>
    </location>
</feature>
<evidence type="ECO:0000313" key="4">
    <source>
        <dbReference type="Proteomes" id="UP001165063"/>
    </source>
</evidence>
<keyword evidence="4" id="KW-1185">Reference proteome</keyword>
<proteinExistence type="predicted"/>
<feature type="compositionally biased region" description="Polar residues" evidence="1">
    <location>
        <begin position="118"/>
        <end position="129"/>
    </location>
</feature>
<keyword evidence="2" id="KW-0812">Transmembrane</keyword>
<dbReference type="AlphaFoldDB" id="A0A9W6YW50"/>
<sequence length="328" mass="36361">MVINGSGNIAEDTTSIESDNLYASESVKELHESNIDSNNNRHQNNFNHHLPLTTGCSRNSLSRVSTILEAIRDENELTRRESANNLEPVPYNELTSTGDNFDMKKHPTNNGNEEKLNPKQSQTESQTGSDDLERQKTIDLQDDGTFNRHDLEDMPPDGTFWGWTAAFCVLCINCFSWGMNSAYGVFLDYYVESNHFPGANMEEYALIGGLALGVSFILLNLPNIFVKVYGLKPVMFSGIALQFLCLWLASIAVTITQLIIFQGFLIAIAFAFVAGPSFIVIPTWFLKKRSVASGIGVAGAGLAGLSFWIHVIHCHIVAQIKKTIEITY</sequence>
<keyword evidence="2" id="KW-0472">Membrane</keyword>
<gene>
    <name evidence="3" type="ORF">Amon01_000543500</name>
</gene>
<reference evidence="3" key="1">
    <citation type="submission" date="2023-04" db="EMBL/GenBank/DDBJ databases">
        <title>Ambrosiozyma monospora NBRC 1965.</title>
        <authorList>
            <person name="Ichikawa N."/>
            <person name="Sato H."/>
            <person name="Tonouchi N."/>
        </authorList>
    </citation>
    <scope>NUCLEOTIDE SEQUENCE</scope>
    <source>
        <strain evidence="3">NBRC 1965</strain>
    </source>
</reference>
<feature type="region of interest" description="Disordered" evidence="1">
    <location>
        <begin position="79"/>
        <end position="135"/>
    </location>
</feature>
<dbReference type="Gene3D" id="1.20.1250.20">
    <property type="entry name" value="MFS general substrate transporter like domains"/>
    <property type="match status" value="1"/>
</dbReference>
<dbReference type="PANTHER" id="PTHR11360">
    <property type="entry name" value="MONOCARBOXYLATE TRANSPORTER"/>
    <property type="match status" value="1"/>
</dbReference>
<evidence type="ECO:0000256" key="2">
    <source>
        <dbReference type="SAM" id="Phobius"/>
    </source>
</evidence>
<protein>
    <submittedName>
        <fullName evidence="3">Unnamed protein product</fullName>
    </submittedName>
</protein>
<dbReference type="InterPro" id="IPR050327">
    <property type="entry name" value="Proton-linked_MCT"/>
</dbReference>
<name>A0A9W6YW50_AMBMO</name>